<dbReference type="InterPro" id="IPR017937">
    <property type="entry name" value="Thioredoxin_CS"/>
</dbReference>
<dbReference type="AlphaFoldDB" id="A0A7S2KMZ5"/>
<name>A0A7S2KMZ5_9STRA</name>
<protein>
    <recommendedName>
        <fullName evidence="5">Thioredoxin domain-containing protein</fullName>
    </recommendedName>
</protein>
<dbReference type="PROSITE" id="PS00194">
    <property type="entry name" value="THIOREDOXIN_1"/>
    <property type="match status" value="1"/>
</dbReference>
<dbReference type="PANTHER" id="PTHR45672">
    <property type="entry name" value="PROTEIN DISULFIDE-ISOMERASE C17H9.14C-RELATED"/>
    <property type="match status" value="1"/>
</dbReference>
<keyword evidence="2 4" id="KW-0732">Signal</keyword>
<gene>
    <name evidence="6" type="ORF">LDAN0321_LOCUS10446</name>
</gene>
<feature type="domain" description="Thioredoxin" evidence="5">
    <location>
        <begin position="1"/>
        <end position="124"/>
    </location>
</feature>
<proteinExistence type="inferred from homology"/>
<evidence type="ECO:0000313" key="6">
    <source>
        <dbReference type="EMBL" id="CAD9581680.1"/>
    </source>
</evidence>
<dbReference type="InterPro" id="IPR036249">
    <property type="entry name" value="Thioredoxin-like_sf"/>
</dbReference>
<dbReference type="InterPro" id="IPR051063">
    <property type="entry name" value="PDI"/>
</dbReference>
<accession>A0A7S2KMZ5</accession>
<dbReference type="InterPro" id="IPR013766">
    <property type="entry name" value="Thioredoxin_domain"/>
</dbReference>
<evidence type="ECO:0000256" key="1">
    <source>
        <dbReference type="ARBA" id="ARBA00006347"/>
    </source>
</evidence>
<dbReference type="EMBL" id="HBGY01016143">
    <property type="protein sequence ID" value="CAD9581680.1"/>
    <property type="molecule type" value="Transcribed_RNA"/>
</dbReference>
<comment type="similarity">
    <text evidence="1">Belongs to the protein disulfide isomerase family.</text>
</comment>
<keyword evidence="3" id="KW-0175">Coiled coil</keyword>
<dbReference type="PRINTS" id="PR00421">
    <property type="entry name" value="THIOREDOXIN"/>
</dbReference>
<sequence>MKLSLTATLLSLAAVDAKVVSLTSDNVAELTAGKTVFIKFFAPWCGHCKKLAPDWETLAAEWEGDKVGLVAEVDCTDEAAKPLCDANGVRGYPTLKYGDFSNLEDYSGGRSLSDLTSFAKTNLVPVCSPNNLDLCDDATKAVIEKYTAMVGSELDALIESKEKEMADAESHFQTEVEKLQKRYEELKKNQEDTVETVKASGLGLMKACKASASA</sequence>
<evidence type="ECO:0000256" key="2">
    <source>
        <dbReference type="ARBA" id="ARBA00022729"/>
    </source>
</evidence>
<feature type="chain" id="PRO_5031560423" description="Thioredoxin domain-containing protein" evidence="4">
    <location>
        <begin position="18"/>
        <end position="214"/>
    </location>
</feature>
<evidence type="ECO:0000256" key="3">
    <source>
        <dbReference type="SAM" id="Coils"/>
    </source>
</evidence>
<dbReference type="GO" id="GO:0003756">
    <property type="term" value="F:protein disulfide isomerase activity"/>
    <property type="evidence" value="ECO:0007669"/>
    <property type="project" value="TreeGrafter"/>
</dbReference>
<evidence type="ECO:0000256" key="4">
    <source>
        <dbReference type="SAM" id="SignalP"/>
    </source>
</evidence>
<feature type="signal peptide" evidence="4">
    <location>
        <begin position="1"/>
        <end position="17"/>
    </location>
</feature>
<dbReference type="CDD" id="cd02961">
    <property type="entry name" value="PDI_a_family"/>
    <property type="match status" value="1"/>
</dbReference>
<dbReference type="GO" id="GO:0006457">
    <property type="term" value="P:protein folding"/>
    <property type="evidence" value="ECO:0007669"/>
    <property type="project" value="TreeGrafter"/>
</dbReference>
<dbReference type="PROSITE" id="PS51352">
    <property type="entry name" value="THIOREDOXIN_2"/>
    <property type="match status" value="1"/>
</dbReference>
<dbReference type="Gene3D" id="3.40.30.10">
    <property type="entry name" value="Glutaredoxin"/>
    <property type="match status" value="1"/>
</dbReference>
<dbReference type="PANTHER" id="PTHR45672:SF3">
    <property type="entry name" value="THIOREDOXIN DOMAIN-CONTAINING PROTEIN 5"/>
    <property type="match status" value="1"/>
</dbReference>
<organism evidence="6">
    <name type="scientific">Leptocylindrus danicus</name>
    <dbReference type="NCBI Taxonomy" id="163516"/>
    <lineage>
        <taxon>Eukaryota</taxon>
        <taxon>Sar</taxon>
        <taxon>Stramenopiles</taxon>
        <taxon>Ochrophyta</taxon>
        <taxon>Bacillariophyta</taxon>
        <taxon>Coscinodiscophyceae</taxon>
        <taxon>Chaetocerotophycidae</taxon>
        <taxon>Leptocylindrales</taxon>
        <taxon>Leptocylindraceae</taxon>
        <taxon>Leptocylindrus</taxon>
    </lineage>
</organism>
<reference evidence="6" key="1">
    <citation type="submission" date="2021-01" db="EMBL/GenBank/DDBJ databases">
        <authorList>
            <person name="Corre E."/>
            <person name="Pelletier E."/>
            <person name="Niang G."/>
            <person name="Scheremetjew M."/>
            <person name="Finn R."/>
            <person name="Kale V."/>
            <person name="Holt S."/>
            <person name="Cochrane G."/>
            <person name="Meng A."/>
            <person name="Brown T."/>
            <person name="Cohen L."/>
        </authorList>
    </citation>
    <scope>NUCLEOTIDE SEQUENCE</scope>
    <source>
        <strain evidence="6">B650</strain>
    </source>
</reference>
<evidence type="ECO:0000259" key="5">
    <source>
        <dbReference type="PROSITE" id="PS51352"/>
    </source>
</evidence>
<dbReference type="GO" id="GO:0005783">
    <property type="term" value="C:endoplasmic reticulum"/>
    <property type="evidence" value="ECO:0007669"/>
    <property type="project" value="TreeGrafter"/>
</dbReference>
<dbReference type="SUPFAM" id="SSF52833">
    <property type="entry name" value="Thioredoxin-like"/>
    <property type="match status" value="1"/>
</dbReference>
<dbReference type="Pfam" id="PF00085">
    <property type="entry name" value="Thioredoxin"/>
    <property type="match status" value="1"/>
</dbReference>
<feature type="coiled-coil region" evidence="3">
    <location>
        <begin position="169"/>
        <end position="196"/>
    </location>
</feature>